<dbReference type="EMBL" id="LR798320">
    <property type="protein sequence ID" value="CAB5223197.1"/>
    <property type="molecule type" value="Genomic_DNA"/>
</dbReference>
<protein>
    <submittedName>
        <fullName evidence="1">Uncharacterized protein</fullName>
    </submittedName>
</protein>
<evidence type="ECO:0000313" key="1">
    <source>
        <dbReference type="EMBL" id="CAB5223197.1"/>
    </source>
</evidence>
<organism evidence="1">
    <name type="scientific">uncultured Caudovirales phage</name>
    <dbReference type="NCBI Taxonomy" id="2100421"/>
    <lineage>
        <taxon>Viruses</taxon>
        <taxon>Duplodnaviria</taxon>
        <taxon>Heunggongvirae</taxon>
        <taxon>Uroviricota</taxon>
        <taxon>Caudoviricetes</taxon>
        <taxon>Peduoviridae</taxon>
        <taxon>Maltschvirus</taxon>
        <taxon>Maltschvirus maltsch</taxon>
    </lineage>
</organism>
<reference evidence="1" key="1">
    <citation type="submission" date="2020-05" db="EMBL/GenBank/DDBJ databases">
        <authorList>
            <person name="Chiriac C."/>
            <person name="Salcher M."/>
            <person name="Ghai R."/>
            <person name="Kavagutti S V."/>
        </authorList>
    </citation>
    <scope>NUCLEOTIDE SEQUENCE</scope>
</reference>
<gene>
    <name evidence="1" type="ORF">UFOVP384_8</name>
</gene>
<accession>A0A6J7WZF7</accession>
<proteinExistence type="predicted"/>
<name>A0A6J7WZF7_9CAUD</name>
<sequence>MRVKVLETELKVGSLKRTISSVNILPFRYILFDKGINVTCQLYDEQNCICLEEIIFIDKNKLDKWCNDDNFIVQEIIIRLGLQEYSNKKQGNKDISK</sequence>